<dbReference type="GO" id="GO:0005886">
    <property type="term" value="C:plasma membrane"/>
    <property type="evidence" value="ECO:0007669"/>
    <property type="project" value="UniProtKB-SubCell"/>
</dbReference>
<keyword evidence="3 6" id="KW-0812">Transmembrane</keyword>
<proteinExistence type="predicted"/>
<comment type="caution">
    <text evidence="8">The sequence shown here is derived from an EMBL/GenBank/DDBJ whole genome shotgun (WGS) entry which is preliminary data.</text>
</comment>
<dbReference type="PANTHER" id="PTHR36115:SF6">
    <property type="entry name" value="PROLINE-RICH ANTIGEN HOMOLOG"/>
    <property type="match status" value="1"/>
</dbReference>
<name>A0A3D3RDL3_9PLAN</name>
<evidence type="ECO:0000256" key="4">
    <source>
        <dbReference type="ARBA" id="ARBA00022989"/>
    </source>
</evidence>
<evidence type="ECO:0000313" key="8">
    <source>
        <dbReference type="EMBL" id="HCO26192.1"/>
    </source>
</evidence>
<dbReference type="EMBL" id="DQAY01000152">
    <property type="protein sequence ID" value="HCO26192.1"/>
    <property type="molecule type" value="Genomic_DNA"/>
</dbReference>
<sequence>MAGARRDCSLGEGVYFSPEDYIGFRRRLVIWLVDLIVVCMLGALIKFVSVDLTDDQDMTPDFVWQFCAWAYLTVLRSSPVRTVGYWVTGARIVTLQGTRPSVFRMTYRLLLNLYSPFNILFDMLWISVDQDHQSLTDRFAGTCVVRKNSQPAGRSEIHLAYYTALFFIYFYPCVVRPREVIKMNVPEAVCET</sequence>
<feature type="domain" description="RDD" evidence="7">
    <location>
        <begin position="23"/>
        <end position="141"/>
    </location>
</feature>
<evidence type="ECO:0000256" key="3">
    <source>
        <dbReference type="ARBA" id="ARBA00022692"/>
    </source>
</evidence>
<accession>A0A3D3RDL3</accession>
<feature type="transmembrane region" description="Helical" evidence="6">
    <location>
        <begin position="28"/>
        <end position="48"/>
    </location>
</feature>
<feature type="transmembrane region" description="Helical" evidence="6">
    <location>
        <begin position="109"/>
        <end position="128"/>
    </location>
</feature>
<organism evidence="8 9">
    <name type="scientific">Gimesia maris</name>
    <dbReference type="NCBI Taxonomy" id="122"/>
    <lineage>
        <taxon>Bacteria</taxon>
        <taxon>Pseudomonadati</taxon>
        <taxon>Planctomycetota</taxon>
        <taxon>Planctomycetia</taxon>
        <taxon>Planctomycetales</taxon>
        <taxon>Planctomycetaceae</taxon>
        <taxon>Gimesia</taxon>
    </lineage>
</organism>
<evidence type="ECO:0000259" key="7">
    <source>
        <dbReference type="Pfam" id="PF06271"/>
    </source>
</evidence>
<reference evidence="8 9" key="1">
    <citation type="journal article" date="2018" name="Nat. Biotechnol.">
        <title>A standardized bacterial taxonomy based on genome phylogeny substantially revises the tree of life.</title>
        <authorList>
            <person name="Parks D.H."/>
            <person name="Chuvochina M."/>
            <person name="Waite D.W."/>
            <person name="Rinke C."/>
            <person name="Skarshewski A."/>
            <person name="Chaumeil P.A."/>
            <person name="Hugenholtz P."/>
        </authorList>
    </citation>
    <scope>NUCLEOTIDE SEQUENCE [LARGE SCALE GENOMIC DNA]</scope>
    <source>
        <strain evidence="8">UBA9375</strain>
    </source>
</reference>
<evidence type="ECO:0000256" key="2">
    <source>
        <dbReference type="ARBA" id="ARBA00022475"/>
    </source>
</evidence>
<feature type="transmembrane region" description="Helical" evidence="6">
    <location>
        <begin position="68"/>
        <end position="88"/>
    </location>
</feature>
<evidence type="ECO:0000256" key="6">
    <source>
        <dbReference type="SAM" id="Phobius"/>
    </source>
</evidence>
<evidence type="ECO:0000256" key="1">
    <source>
        <dbReference type="ARBA" id="ARBA00004651"/>
    </source>
</evidence>
<evidence type="ECO:0000256" key="5">
    <source>
        <dbReference type="ARBA" id="ARBA00023136"/>
    </source>
</evidence>
<dbReference type="InterPro" id="IPR051791">
    <property type="entry name" value="Pra-immunoreactive"/>
</dbReference>
<evidence type="ECO:0000313" key="9">
    <source>
        <dbReference type="Proteomes" id="UP000263642"/>
    </source>
</evidence>
<dbReference type="Pfam" id="PF06271">
    <property type="entry name" value="RDD"/>
    <property type="match status" value="1"/>
</dbReference>
<keyword evidence="4 6" id="KW-1133">Transmembrane helix</keyword>
<feature type="transmembrane region" description="Helical" evidence="6">
    <location>
        <begin position="159"/>
        <end position="175"/>
    </location>
</feature>
<dbReference type="Proteomes" id="UP000263642">
    <property type="component" value="Unassembled WGS sequence"/>
</dbReference>
<dbReference type="InterPro" id="IPR010432">
    <property type="entry name" value="RDD"/>
</dbReference>
<keyword evidence="5 6" id="KW-0472">Membrane</keyword>
<comment type="subcellular location">
    <subcellularLocation>
        <location evidence="1">Cell membrane</location>
        <topology evidence="1">Multi-pass membrane protein</topology>
    </subcellularLocation>
</comment>
<keyword evidence="2" id="KW-1003">Cell membrane</keyword>
<protein>
    <submittedName>
        <fullName evidence="8">RDD family protein</fullName>
    </submittedName>
</protein>
<dbReference type="PANTHER" id="PTHR36115">
    <property type="entry name" value="PROLINE-RICH ANTIGEN HOMOLOG-RELATED"/>
    <property type="match status" value="1"/>
</dbReference>
<gene>
    <name evidence="8" type="ORF">DIT97_25400</name>
</gene>
<dbReference type="AlphaFoldDB" id="A0A3D3RDL3"/>